<evidence type="ECO:0000256" key="1">
    <source>
        <dbReference type="SAM" id="Phobius"/>
    </source>
</evidence>
<feature type="domain" description="Acyltransferase 3" evidence="2">
    <location>
        <begin position="50"/>
        <end position="389"/>
    </location>
</feature>
<dbReference type="Pfam" id="PF19040">
    <property type="entry name" value="SGNH"/>
    <property type="match status" value="1"/>
</dbReference>
<keyword evidence="1" id="KW-0812">Transmembrane</keyword>
<evidence type="ECO:0000259" key="3">
    <source>
        <dbReference type="Pfam" id="PF19040"/>
    </source>
</evidence>
<feature type="transmembrane region" description="Helical" evidence="1">
    <location>
        <begin position="302"/>
        <end position="320"/>
    </location>
</feature>
<dbReference type="EMBL" id="BLKY01000001">
    <property type="protein sequence ID" value="GFG85162.1"/>
    <property type="molecule type" value="Genomic_DNA"/>
</dbReference>
<dbReference type="PANTHER" id="PTHR23028:SF53">
    <property type="entry name" value="ACYL_TRANSF_3 DOMAIN-CONTAINING PROTEIN"/>
    <property type="match status" value="1"/>
</dbReference>
<keyword evidence="1" id="KW-1133">Transmembrane helix</keyword>
<sequence length="745" mass="81515">MIALSPPRPAATPAAAPPAGGSVAGSVPAAGPAAGTAAAMGTRKAGFYRHDLDGLRGIAIALVAVFHVWFGRVSGGVDVFLALSGFFFGGKLLRVALNPSSSLSPVPDLIRLVRRLLPALVVVLAACAVLTIWIQPQTRWETFADQSLASLGYYQNWELARTASDYLRAGEAVSPLQHIWSMSVQGQFYLSFLLLIFGFAFAFRRLLRTHLRSAFVVLLTALTVASFWYAIVAHQANQALAYYNSFARAWELLLGALAGALIPYIRWPMWLRTTVATLALAAILSCGALIEGVQEFPGPWALVPVGATVAFILAGANRQAHPSTSDKLPWPNRWLASGPLVRLGAMAYSLYLWHWPLLIFWLSYTGNRHASVLEGAVILLLSGVLAYLTTRLVEDPLRYRGPAGAGAPPARRNPWRKPSPGWWKRPTLALGSTVVLLGVALTATSFTWREHVTVQRASGKELAKLSKDDYPGARALLKHQRVPKLRMRPTILEAKKDLPRSTRDGCISTFSNPALINCTYGDPEASRTVALAGGSHAEHWLPALDILGQRHHFKVVTYLKMGCPLSTEKVPLIMGNNAPYPQCYEWVGKTMDKLIADHPDYVFTTATRPWNIKPGDVMPGTYIGIWKRLSENKIPILGVRDTPWLVRDGRPFQPADCLASGGDAESCGIKRSEVLVDRNPTLDFVKRFPLLKPLDLSDAVCDTDICRAVEGNVLIYHDSHHLSATYMRTMTGELGRQMGAATGWW</sequence>
<keyword evidence="1" id="KW-0472">Membrane</keyword>
<accession>A0A7I9Y9D0</accession>
<dbReference type="PANTHER" id="PTHR23028">
    <property type="entry name" value="ACETYLTRANSFERASE"/>
    <property type="match status" value="1"/>
</dbReference>
<feature type="transmembrane region" description="Helical" evidence="1">
    <location>
        <begin position="269"/>
        <end position="290"/>
    </location>
</feature>
<protein>
    <submittedName>
        <fullName evidence="4">Acyltransferase</fullName>
    </submittedName>
</protein>
<dbReference type="Pfam" id="PF01757">
    <property type="entry name" value="Acyl_transf_3"/>
    <property type="match status" value="1"/>
</dbReference>
<reference evidence="4 5" key="1">
    <citation type="journal article" date="2019" name="Emerg. Microbes Infect.">
        <title>Comprehensive subspecies identification of 175 nontuberculous mycobacteria species based on 7547 genomic profiles.</title>
        <authorList>
            <person name="Matsumoto Y."/>
            <person name="Kinjo T."/>
            <person name="Motooka D."/>
            <person name="Nabeya D."/>
            <person name="Jung N."/>
            <person name="Uechi K."/>
            <person name="Horii T."/>
            <person name="Iida T."/>
            <person name="Fujita J."/>
            <person name="Nakamura S."/>
        </authorList>
    </citation>
    <scope>NUCLEOTIDE SEQUENCE [LARGE SCALE GENOMIC DNA]</scope>
    <source>
        <strain evidence="4 5">JCM 30723</strain>
    </source>
</reference>
<feature type="transmembrane region" description="Helical" evidence="1">
    <location>
        <begin position="76"/>
        <end position="95"/>
    </location>
</feature>
<feature type="transmembrane region" description="Helical" evidence="1">
    <location>
        <begin position="188"/>
        <end position="207"/>
    </location>
</feature>
<feature type="domain" description="SGNH" evidence="3">
    <location>
        <begin position="516"/>
        <end position="731"/>
    </location>
</feature>
<feature type="transmembrane region" description="Helical" evidence="1">
    <location>
        <begin position="370"/>
        <end position="390"/>
    </location>
</feature>
<dbReference type="RefSeq" id="WP_371869109.1">
    <property type="nucleotide sequence ID" value="NZ_BLKY01000001.1"/>
</dbReference>
<feature type="transmembrane region" description="Helical" evidence="1">
    <location>
        <begin position="340"/>
        <end position="364"/>
    </location>
</feature>
<gene>
    <name evidence="4" type="ORF">MALGJ_18380</name>
</gene>
<dbReference type="InterPro" id="IPR043968">
    <property type="entry name" value="SGNH"/>
</dbReference>
<keyword evidence="4" id="KW-0808">Transferase</keyword>
<comment type="caution">
    <text evidence="4">The sequence shown here is derived from an EMBL/GenBank/DDBJ whole genome shotgun (WGS) entry which is preliminary data.</text>
</comment>
<dbReference type="Proteomes" id="UP000465305">
    <property type="component" value="Unassembled WGS sequence"/>
</dbReference>
<evidence type="ECO:0000313" key="4">
    <source>
        <dbReference type="EMBL" id="GFG85162.1"/>
    </source>
</evidence>
<dbReference type="AlphaFoldDB" id="A0A7I9Y9D0"/>
<feature type="transmembrane region" description="Helical" evidence="1">
    <location>
        <begin position="53"/>
        <end position="70"/>
    </location>
</feature>
<dbReference type="GO" id="GO:0016020">
    <property type="term" value="C:membrane"/>
    <property type="evidence" value="ECO:0007669"/>
    <property type="project" value="TreeGrafter"/>
</dbReference>
<organism evidence="4 5">
    <name type="scientific">Mycolicibacter algericus</name>
    <name type="common">Mycobacterium algericum</name>
    <dbReference type="NCBI Taxonomy" id="1288388"/>
    <lineage>
        <taxon>Bacteria</taxon>
        <taxon>Bacillati</taxon>
        <taxon>Actinomycetota</taxon>
        <taxon>Actinomycetes</taxon>
        <taxon>Mycobacteriales</taxon>
        <taxon>Mycobacteriaceae</taxon>
        <taxon>Mycolicibacter</taxon>
    </lineage>
</organism>
<dbReference type="GO" id="GO:0016747">
    <property type="term" value="F:acyltransferase activity, transferring groups other than amino-acyl groups"/>
    <property type="evidence" value="ECO:0007669"/>
    <property type="project" value="InterPro"/>
</dbReference>
<feature type="transmembrane region" description="Helical" evidence="1">
    <location>
        <begin position="427"/>
        <end position="448"/>
    </location>
</feature>
<keyword evidence="4" id="KW-0012">Acyltransferase</keyword>
<dbReference type="InterPro" id="IPR050879">
    <property type="entry name" value="Acyltransferase_3"/>
</dbReference>
<feature type="transmembrane region" description="Helical" evidence="1">
    <location>
        <begin position="116"/>
        <end position="134"/>
    </location>
</feature>
<name>A0A7I9Y9D0_MYCAL</name>
<dbReference type="InterPro" id="IPR002656">
    <property type="entry name" value="Acyl_transf_3_dom"/>
</dbReference>
<feature type="transmembrane region" description="Helical" evidence="1">
    <location>
        <begin position="214"/>
        <end position="234"/>
    </location>
</feature>
<evidence type="ECO:0000259" key="2">
    <source>
        <dbReference type="Pfam" id="PF01757"/>
    </source>
</evidence>
<evidence type="ECO:0000313" key="5">
    <source>
        <dbReference type="Proteomes" id="UP000465305"/>
    </source>
</evidence>
<proteinExistence type="predicted"/>
<dbReference type="GO" id="GO:0009103">
    <property type="term" value="P:lipopolysaccharide biosynthetic process"/>
    <property type="evidence" value="ECO:0007669"/>
    <property type="project" value="TreeGrafter"/>
</dbReference>
<feature type="transmembrane region" description="Helical" evidence="1">
    <location>
        <begin position="240"/>
        <end position="262"/>
    </location>
</feature>